<dbReference type="Proteomes" id="UP000275846">
    <property type="component" value="Unassembled WGS sequence"/>
</dbReference>
<accession>A0A183SXP0</accession>
<dbReference type="WBParaSite" id="SSLN_0000933201-mRNA-1">
    <property type="protein sequence ID" value="SSLN_0000933201-mRNA-1"/>
    <property type="gene ID" value="SSLN_0000933201"/>
</dbReference>
<keyword evidence="2" id="KW-1185">Reference proteome</keyword>
<name>A0A183SXP0_SCHSO</name>
<reference evidence="1 2" key="2">
    <citation type="submission" date="2018-11" db="EMBL/GenBank/DDBJ databases">
        <authorList>
            <consortium name="Pathogen Informatics"/>
        </authorList>
    </citation>
    <scope>NUCLEOTIDE SEQUENCE [LARGE SCALE GENOMIC DNA]</scope>
    <source>
        <strain evidence="1 2">NST_G2</strain>
    </source>
</reference>
<sequence length="58" mass="6473">MHLGFLEALTQKDRMDASQDHLVSDVVIEPFEFTAAAESECKLAEVGNGSYNNKEKEE</sequence>
<organism evidence="3">
    <name type="scientific">Schistocephalus solidus</name>
    <name type="common">Tapeworm</name>
    <dbReference type="NCBI Taxonomy" id="70667"/>
    <lineage>
        <taxon>Eukaryota</taxon>
        <taxon>Metazoa</taxon>
        <taxon>Spiralia</taxon>
        <taxon>Lophotrochozoa</taxon>
        <taxon>Platyhelminthes</taxon>
        <taxon>Cestoda</taxon>
        <taxon>Eucestoda</taxon>
        <taxon>Diphyllobothriidea</taxon>
        <taxon>Diphyllobothriidae</taxon>
        <taxon>Schistocephalus</taxon>
    </lineage>
</organism>
<gene>
    <name evidence="1" type="ORF">SSLN_LOCUS8988</name>
</gene>
<evidence type="ECO:0000313" key="3">
    <source>
        <dbReference type="WBParaSite" id="SSLN_0000933201-mRNA-1"/>
    </source>
</evidence>
<evidence type="ECO:0000313" key="2">
    <source>
        <dbReference type="Proteomes" id="UP000275846"/>
    </source>
</evidence>
<proteinExistence type="predicted"/>
<evidence type="ECO:0000313" key="1">
    <source>
        <dbReference type="EMBL" id="VDL95373.1"/>
    </source>
</evidence>
<dbReference type="AlphaFoldDB" id="A0A183SXP0"/>
<reference evidence="3" key="1">
    <citation type="submission" date="2016-06" db="UniProtKB">
        <authorList>
            <consortium name="WormBaseParasite"/>
        </authorList>
    </citation>
    <scope>IDENTIFICATION</scope>
</reference>
<dbReference type="EMBL" id="UYSU01034970">
    <property type="protein sequence ID" value="VDL95373.1"/>
    <property type="molecule type" value="Genomic_DNA"/>
</dbReference>
<protein>
    <submittedName>
        <fullName evidence="3">Ovule protein</fullName>
    </submittedName>
</protein>